<keyword evidence="6" id="KW-0109">Calcium transport</keyword>
<dbReference type="PANTHER" id="PTHR11878">
    <property type="entry name" value="SODIUM/CALCIUM EXCHANGER"/>
    <property type="match status" value="1"/>
</dbReference>
<dbReference type="GeneID" id="102804469"/>
<dbReference type="Gene3D" id="2.60.40.2030">
    <property type="match status" value="2"/>
</dbReference>
<evidence type="ECO:0000256" key="13">
    <source>
        <dbReference type="ARBA" id="ARBA00022989"/>
    </source>
</evidence>
<dbReference type="InterPro" id="IPR000884">
    <property type="entry name" value="TSP1_rpt"/>
</dbReference>
<evidence type="ECO:0000256" key="1">
    <source>
        <dbReference type="ARBA" id="ARBA00004651"/>
    </source>
</evidence>
<feature type="non-terminal residue" evidence="23">
    <location>
        <position position="1"/>
    </location>
</feature>
<evidence type="ECO:0000256" key="8">
    <source>
        <dbReference type="ARBA" id="ARBA00022723"/>
    </source>
</evidence>
<dbReference type="PANTHER" id="PTHR11878:SF70">
    <property type="entry name" value="CALX-BETA DOMAIN-CONTAINING PROTEIN"/>
    <property type="match status" value="1"/>
</dbReference>
<dbReference type="Pfam" id="PF01699">
    <property type="entry name" value="Na_Ca_ex"/>
    <property type="match status" value="2"/>
</dbReference>
<keyword evidence="17" id="KW-0325">Glycoprotein</keyword>
<dbReference type="InterPro" id="IPR051171">
    <property type="entry name" value="CaCA"/>
</dbReference>
<keyword evidence="14" id="KW-0915">Sodium</keyword>
<feature type="domain" description="Calx-beta" evidence="21">
    <location>
        <begin position="616"/>
        <end position="718"/>
    </location>
</feature>
<feature type="transmembrane region" description="Helical" evidence="20">
    <location>
        <begin position="787"/>
        <end position="803"/>
    </location>
</feature>
<dbReference type="InterPro" id="IPR038081">
    <property type="entry name" value="CalX-like_sf"/>
</dbReference>
<keyword evidence="9" id="KW-0732">Signal</keyword>
<keyword evidence="22" id="KW-1185">Reference proteome</keyword>
<keyword evidence="12" id="KW-0112">Calmodulin-binding</keyword>
<feature type="transmembrane region" description="Helical" evidence="20">
    <location>
        <begin position="887"/>
        <end position="906"/>
    </location>
</feature>
<evidence type="ECO:0000256" key="4">
    <source>
        <dbReference type="ARBA" id="ARBA00022449"/>
    </source>
</evidence>
<evidence type="ECO:0000256" key="6">
    <source>
        <dbReference type="ARBA" id="ARBA00022568"/>
    </source>
</evidence>
<evidence type="ECO:0000259" key="21">
    <source>
        <dbReference type="SMART" id="SM00237"/>
    </source>
</evidence>
<evidence type="ECO:0000256" key="9">
    <source>
        <dbReference type="ARBA" id="ARBA00022729"/>
    </source>
</evidence>
<dbReference type="SUPFAM" id="SSF82895">
    <property type="entry name" value="TSP-1 type 1 repeat"/>
    <property type="match status" value="1"/>
</dbReference>
<evidence type="ECO:0000256" key="20">
    <source>
        <dbReference type="SAM" id="Phobius"/>
    </source>
</evidence>
<keyword evidence="16 20" id="KW-0472">Membrane</keyword>
<keyword evidence="13 20" id="KW-1133">Transmembrane helix</keyword>
<evidence type="ECO:0000256" key="14">
    <source>
        <dbReference type="ARBA" id="ARBA00023053"/>
    </source>
</evidence>
<evidence type="ECO:0000256" key="12">
    <source>
        <dbReference type="ARBA" id="ARBA00022860"/>
    </source>
</evidence>
<feature type="transmembrane region" description="Helical" evidence="20">
    <location>
        <begin position="306"/>
        <end position="325"/>
    </location>
</feature>
<keyword evidence="7 20" id="KW-0812">Transmembrane</keyword>
<evidence type="ECO:0000256" key="2">
    <source>
        <dbReference type="ARBA" id="ARBA00007489"/>
    </source>
</evidence>
<comment type="similarity">
    <text evidence="2">Belongs to the Ca(2+):cation antiporter (CaCA) (TC 2.A.19) family. SLC8 subfamily.</text>
</comment>
<evidence type="ECO:0000256" key="18">
    <source>
        <dbReference type="ARBA" id="ARBA00023201"/>
    </source>
</evidence>
<reference evidence="23" key="1">
    <citation type="submission" date="2025-08" db="UniProtKB">
        <authorList>
            <consortium name="RefSeq"/>
        </authorList>
    </citation>
    <scope>IDENTIFICATION</scope>
    <source>
        <tissue evidence="23">Testes</tissue>
    </source>
</reference>
<comment type="subcellular location">
    <subcellularLocation>
        <location evidence="1">Cell membrane</location>
        <topology evidence="1">Multi-pass membrane protein</topology>
    </subcellularLocation>
</comment>
<evidence type="ECO:0000313" key="22">
    <source>
        <dbReference type="Proteomes" id="UP000694865"/>
    </source>
</evidence>
<organism evidence="22 23">
    <name type="scientific">Saccoglossus kowalevskii</name>
    <name type="common">Acorn worm</name>
    <dbReference type="NCBI Taxonomy" id="10224"/>
    <lineage>
        <taxon>Eukaryota</taxon>
        <taxon>Metazoa</taxon>
        <taxon>Hemichordata</taxon>
        <taxon>Enteropneusta</taxon>
        <taxon>Harrimaniidae</taxon>
        <taxon>Saccoglossus</taxon>
    </lineage>
</organism>
<keyword evidence="15" id="KW-0406">Ion transport</keyword>
<dbReference type="SUPFAM" id="SSF141072">
    <property type="entry name" value="CalX-like"/>
    <property type="match status" value="2"/>
</dbReference>
<dbReference type="Gene3D" id="2.20.100.10">
    <property type="entry name" value="Thrombospondin type-1 (TSP1) repeat"/>
    <property type="match status" value="1"/>
</dbReference>
<dbReference type="PRINTS" id="PR01259">
    <property type="entry name" value="NACAEXCHNGR"/>
</dbReference>
<evidence type="ECO:0000256" key="17">
    <source>
        <dbReference type="ARBA" id="ARBA00023180"/>
    </source>
</evidence>
<keyword evidence="18" id="KW-0739">Sodium transport</keyword>
<evidence type="ECO:0000256" key="11">
    <source>
        <dbReference type="ARBA" id="ARBA00022837"/>
    </source>
</evidence>
<dbReference type="InterPro" id="IPR004837">
    <property type="entry name" value="NaCa_Exmemb"/>
</dbReference>
<evidence type="ECO:0000256" key="5">
    <source>
        <dbReference type="ARBA" id="ARBA00022475"/>
    </source>
</evidence>
<dbReference type="InterPro" id="IPR036383">
    <property type="entry name" value="TSP1_rpt_sf"/>
</dbReference>
<dbReference type="SMART" id="SM00237">
    <property type="entry name" value="Calx_beta"/>
    <property type="match status" value="2"/>
</dbReference>
<feature type="transmembrane region" description="Helical" evidence="20">
    <location>
        <begin position="809"/>
        <end position="828"/>
    </location>
</feature>
<keyword evidence="11" id="KW-0106">Calcium</keyword>
<dbReference type="PROSITE" id="PS50092">
    <property type="entry name" value="TSP1"/>
    <property type="match status" value="1"/>
</dbReference>
<dbReference type="InterPro" id="IPR044880">
    <property type="entry name" value="NCX_ion-bd_dom_sf"/>
</dbReference>
<feature type="transmembrane region" description="Helical" evidence="20">
    <location>
        <begin position="835"/>
        <end position="855"/>
    </location>
</feature>
<dbReference type="InterPro" id="IPR003644">
    <property type="entry name" value="Calx_beta"/>
</dbReference>
<feature type="transmembrane region" description="Helical" evidence="20">
    <location>
        <begin position="276"/>
        <end position="300"/>
    </location>
</feature>
<sequence>WDAIQYDDCSVSCGGGVQQAVIECIQILATGSGNTIRVPEDFCTEPKPNITKMCNHIDCPPNWEVTEWSESWLKIKGALYMYVILKIVKIDNRDYVMYKLTKEVSMPEWVYTNYSRGYVIEIIPDGSKQCTSLLLIPAENLWPEWVRGTLYFIAMLYVFVGIAIISDIFMCSIEVITSKKRTVVRWDEEKKQRVEFEVLVWNETVANLTLMALGSSAPEILLSVVEALQRLDSDEVEDALGTFTIIGSAAFNLLVITSICIVSVPSPNAKRIREFGVFLLTAVWSMWAYIWMLVVLLWISPGVIEIWEAWVTLGYMPVLVFTAYAQDNGWWCKCKRQRTAVGADDHQGSQTNVRIVNGASRPRTSVFHGPSKELATLEKEFASQSNLKSIQEGKTNDIYLRDLEAGNQPGRPKVLTPVEERQSFARARNRFRHAAVRSMLGGKKKVVTLPPLSQKTGPLRMAAVVDKVRSMQSNHAEEPPPSEDLCGKFTFASPSYSVLESAGTLDIDVLFHRKKPSKSKLRVSDVQNGNLEVHDELFEDTITSIVTIDFETRDGSAKRDTEYKYTQGKLIFKETEWKKTLSVPIVNDNQYESDMDFYVILKNPGGDAGLGDPSVTRVTIIDDDEPGEFSFEDPSCHANLTDSTITVNVLRSKGSDGTVTIQYTTIDGSAKGGDTLEGYHYKSTSGTLCFKHAEMSKQIVVEVNKNNKSLKNFVITLRNPSLGAKIGENSACVANIGGDDVQDRIATVLGSEQEEDESWGEQFKNAMTVGGDKDEDGNEIPPSRADYILHLITFFWKLVFAFIPPRKIWSGWPTFCISILMIAALTVLMEQLGHLFGCVAGLKISITGITVVALGTSVPDTFASRTAAVQDQYADASIGNITGSNSVNVFLGLGLPWVISVMYRYFHNKTLQIATENLDLAVTVFTSVGGACLIILIVRRKLVGGELGGPKLSKWLSGILLVMLWIVYIIICTLRAYGYI</sequence>
<keyword evidence="5" id="KW-1003">Cell membrane</keyword>
<feature type="transmembrane region" description="Helical" evidence="20">
    <location>
        <begin position="240"/>
        <end position="264"/>
    </location>
</feature>
<comment type="catalytic activity">
    <reaction evidence="19">
        <text>Ca(2+)(in) + 3 Na(+)(out) = Ca(2+)(out) + 3 Na(+)(in)</text>
        <dbReference type="Rhea" id="RHEA:69955"/>
        <dbReference type="ChEBI" id="CHEBI:29101"/>
        <dbReference type="ChEBI" id="CHEBI:29108"/>
    </reaction>
</comment>
<dbReference type="InterPro" id="IPR004836">
    <property type="entry name" value="Na_Ca_Ex"/>
</dbReference>
<evidence type="ECO:0000256" key="19">
    <source>
        <dbReference type="ARBA" id="ARBA00033667"/>
    </source>
</evidence>
<evidence type="ECO:0000256" key="7">
    <source>
        <dbReference type="ARBA" id="ARBA00022692"/>
    </source>
</evidence>
<feature type="transmembrane region" description="Helical" evidence="20">
    <location>
        <begin position="918"/>
        <end position="938"/>
    </location>
</feature>
<evidence type="ECO:0000256" key="3">
    <source>
        <dbReference type="ARBA" id="ARBA00022448"/>
    </source>
</evidence>
<protein>
    <submittedName>
        <fullName evidence="23">Sodium/calcium exchanger 3-like</fullName>
    </submittedName>
</protein>
<accession>A0ABM0M1Z3</accession>
<proteinExistence type="inferred from homology"/>
<keyword evidence="4" id="KW-0050">Antiport</keyword>
<feature type="transmembrane region" description="Helical" evidence="20">
    <location>
        <begin position="958"/>
        <end position="977"/>
    </location>
</feature>
<evidence type="ECO:0000256" key="10">
    <source>
        <dbReference type="ARBA" id="ARBA00022737"/>
    </source>
</evidence>
<dbReference type="RefSeq" id="XP_006814034.1">
    <property type="nucleotide sequence ID" value="XM_006813971.1"/>
</dbReference>
<name>A0ABM0M1Z3_SACKO</name>
<dbReference type="Pfam" id="PF19030">
    <property type="entry name" value="TSP1_ADAMTS"/>
    <property type="match status" value="1"/>
</dbReference>
<dbReference type="Proteomes" id="UP000694865">
    <property type="component" value="Unplaced"/>
</dbReference>
<gene>
    <name evidence="23" type="primary">LOC102804469</name>
</gene>
<keyword evidence="3" id="KW-0813">Transport</keyword>
<evidence type="ECO:0000256" key="15">
    <source>
        <dbReference type="ARBA" id="ARBA00023065"/>
    </source>
</evidence>
<keyword evidence="10" id="KW-0677">Repeat</keyword>
<dbReference type="Pfam" id="PF03160">
    <property type="entry name" value="Calx-beta"/>
    <property type="match status" value="1"/>
</dbReference>
<dbReference type="Gene3D" id="1.20.1420.30">
    <property type="entry name" value="NCX, central ion-binding region"/>
    <property type="match status" value="2"/>
</dbReference>
<evidence type="ECO:0000313" key="23">
    <source>
        <dbReference type="RefSeq" id="XP_006814034.1"/>
    </source>
</evidence>
<keyword evidence="8" id="KW-0479">Metal-binding</keyword>
<feature type="transmembrane region" description="Helical" evidence="20">
    <location>
        <begin position="150"/>
        <end position="177"/>
    </location>
</feature>
<evidence type="ECO:0000256" key="16">
    <source>
        <dbReference type="ARBA" id="ARBA00023136"/>
    </source>
</evidence>
<feature type="domain" description="Calx-beta" evidence="21">
    <location>
        <begin position="476"/>
        <end position="602"/>
    </location>
</feature>